<evidence type="ECO:0000256" key="5">
    <source>
        <dbReference type="RuleBase" id="RU362059"/>
    </source>
</evidence>
<evidence type="ECO:0000256" key="1">
    <source>
        <dbReference type="ARBA" id="ARBA00009995"/>
    </source>
</evidence>
<evidence type="ECO:0000256" key="2">
    <source>
        <dbReference type="ARBA" id="ARBA00022676"/>
    </source>
</evidence>
<keyword evidence="5" id="KW-0472">Membrane</keyword>
<keyword evidence="5" id="KW-0812">Transmembrane</keyword>
<gene>
    <name evidence="7" type="primary">LOC112054211</name>
</gene>
<feature type="signal peptide" evidence="5">
    <location>
        <begin position="1"/>
        <end position="19"/>
    </location>
</feature>
<dbReference type="SUPFAM" id="SSF53756">
    <property type="entry name" value="UDP-Glycosyltransferase/glycogen phosphorylase"/>
    <property type="match status" value="1"/>
</dbReference>
<proteinExistence type="inferred from homology"/>
<evidence type="ECO:0000256" key="4">
    <source>
        <dbReference type="RuleBase" id="RU003718"/>
    </source>
</evidence>
<dbReference type="OrthoDB" id="5835829at2759"/>
<evidence type="ECO:0000313" key="6">
    <source>
        <dbReference type="Proteomes" id="UP001652582"/>
    </source>
</evidence>
<keyword evidence="5" id="KW-1133">Transmembrane helix</keyword>
<dbReference type="PANTHER" id="PTHR48043:SF159">
    <property type="entry name" value="EG:EG0003.4 PROTEIN-RELATED"/>
    <property type="match status" value="1"/>
</dbReference>
<dbReference type="InterPro" id="IPR002213">
    <property type="entry name" value="UDP_glucos_trans"/>
</dbReference>
<dbReference type="Proteomes" id="UP001652582">
    <property type="component" value="Chromosome 22"/>
</dbReference>
<dbReference type="Pfam" id="PF00201">
    <property type="entry name" value="UDPGT"/>
    <property type="match status" value="1"/>
</dbReference>
<dbReference type="Gene3D" id="3.40.50.2000">
    <property type="entry name" value="Glycogen Phosphorylase B"/>
    <property type="match status" value="1"/>
</dbReference>
<reference evidence="7" key="1">
    <citation type="submission" date="2025-08" db="UniProtKB">
        <authorList>
            <consortium name="RefSeq"/>
        </authorList>
    </citation>
    <scope>IDENTIFICATION</scope>
</reference>
<dbReference type="KEGG" id="bany:112054211"/>
<dbReference type="GO" id="GO:0016020">
    <property type="term" value="C:membrane"/>
    <property type="evidence" value="ECO:0007669"/>
    <property type="project" value="UniProtKB-SubCell"/>
</dbReference>
<comment type="subcellular location">
    <subcellularLocation>
        <location evidence="5">Membrane</location>
        <topology evidence="5">Single-pass membrane protein</topology>
    </subcellularLocation>
</comment>
<feature type="chain" id="PRO_5044998412" description="UDP-glucuronosyltransferase" evidence="5">
    <location>
        <begin position="20"/>
        <end position="517"/>
    </location>
</feature>
<dbReference type="PROSITE" id="PS00375">
    <property type="entry name" value="UDPGT"/>
    <property type="match status" value="1"/>
</dbReference>
<evidence type="ECO:0000256" key="3">
    <source>
        <dbReference type="ARBA" id="ARBA00022679"/>
    </source>
</evidence>
<dbReference type="InterPro" id="IPR035595">
    <property type="entry name" value="UDP_glycos_trans_CS"/>
</dbReference>
<dbReference type="GeneID" id="112054211"/>
<dbReference type="AlphaFoldDB" id="A0A6J1P112"/>
<dbReference type="CDD" id="cd03784">
    <property type="entry name" value="GT1_Gtf-like"/>
    <property type="match status" value="1"/>
</dbReference>
<dbReference type="InterPro" id="IPR050271">
    <property type="entry name" value="UDP-glycosyltransferase"/>
</dbReference>
<dbReference type="PANTHER" id="PTHR48043">
    <property type="entry name" value="EG:EG0003.4 PROTEIN-RELATED"/>
    <property type="match status" value="1"/>
</dbReference>
<comment type="catalytic activity">
    <reaction evidence="5">
        <text>glucuronate acceptor + UDP-alpha-D-glucuronate = acceptor beta-D-glucuronoside + UDP + H(+)</text>
        <dbReference type="Rhea" id="RHEA:21032"/>
        <dbReference type="ChEBI" id="CHEBI:15378"/>
        <dbReference type="ChEBI" id="CHEBI:58052"/>
        <dbReference type="ChEBI" id="CHEBI:58223"/>
        <dbReference type="ChEBI" id="CHEBI:132367"/>
        <dbReference type="ChEBI" id="CHEBI:132368"/>
        <dbReference type="EC" id="2.4.1.17"/>
    </reaction>
</comment>
<feature type="transmembrane region" description="Helical" evidence="5">
    <location>
        <begin position="482"/>
        <end position="507"/>
    </location>
</feature>
<dbReference type="RefSeq" id="XP_023949681.2">
    <property type="nucleotide sequence ID" value="XM_024093913.2"/>
</dbReference>
<dbReference type="GO" id="GO:0015020">
    <property type="term" value="F:glucuronosyltransferase activity"/>
    <property type="evidence" value="ECO:0007669"/>
    <property type="project" value="UniProtKB-EC"/>
</dbReference>
<keyword evidence="6" id="KW-1185">Reference proteome</keyword>
<protein>
    <recommendedName>
        <fullName evidence="5">UDP-glucuronosyltransferase</fullName>
        <ecNumber evidence="5">2.4.1.17</ecNumber>
    </recommendedName>
</protein>
<sequence length="517" mass="58910">MWKPLVFILTSFTVHMSEAYRILLISQTLSKSHAILAEGLIKHLTDAGHEITYIQTIPPEKPLPRVTVVDISGILPRRDDFFHTKSIFEKRLNSLNLMTGFMPDILQRSRLIIEHPNIQKLIADNNQHFDVVISEFMFNTIHAGFAGLYNCPLIWFSPSNLNWMVFDLIDEATNPAYSVDAVSSSTLPLTFRERVAELGLHIIKRIVVMLWTTIVDNAVYEKNFAPLIRERRNIAPSFESLAYNGSLVLSNSHPSMSGAVRAPQNFISIGGFHIDRNVKPLTEDLQKLMDDAKHGVIYFSLGSNLKSKHLPNEIKRDLLSMFGKLKQTVVWKFEEDLPERPTNVHTVPWAPQQSILAHNNCILFITHGGLLSITETIHFGVPIIGIPAFYDQYANVQRAVNMGYAKKVDLSYAMTQDLEFAIQDMLADSKYTTRAKELSEIYHDRTVPPEKELVHWVEHVIKTRGAPHLRSPAFIMPWYQKFYLDLAFVALVLIFILKKTLLITIGIKKTIGKQKKT</sequence>
<keyword evidence="5" id="KW-0732">Signal</keyword>
<dbReference type="EC" id="2.4.1.17" evidence="5"/>
<organism evidence="6 7">
    <name type="scientific">Bicyclus anynana</name>
    <name type="common">Squinting bush brown butterfly</name>
    <dbReference type="NCBI Taxonomy" id="110368"/>
    <lineage>
        <taxon>Eukaryota</taxon>
        <taxon>Metazoa</taxon>
        <taxon>Ecdysozoa</taxon>
        <taxon>Arthropoda</taxon>
        <taxon>Hexapoda</taxon>
        <taxon>Insecta</taxon>
        <taxon>Pterygota</taxon>
        <taxon>Neoptera</taxon>
        <taxon>Endopterygota</taxon>
        <taxon>Lepidoptera</taxon>
        <taxon>Glossata</taxon>
        <taxon>Ditrysia</taxon>
        <taxon>Papilionoidea</taxon>
        <taxon>Nymphalidae</taxon>
        <taxon>Satyrinae</taxon>
        <taxon>Satyrini</taxon>
        <taxon>Mycalesina</taxon>
        <taxon>Bicyclus</taxon>
    </lineage>
</organism>
<evidence type="ECO:0000313" key="7">
    <source>
        <dbReference type="RefSeq" id="XP_023949681.2"/>
    </source>
</evidence>
<keyword evidence="2 4" id="KW-0328">Glycosyltransferase</keyword>
<comment type="similarity">
    <text evidence="1 4">Belongs to the UDP-glycosyltransferase family.</text>
</comment>
<keyword evidence="3 4" id="KW-0808">Transferase</keyword>
<accession>A0A6J1P112</accession>
<name>A0A6J1P112_BICAN</name>